<accession>A0A9P9G8X4</accession>
<organism evidence="2 3">
    <name type="scientific">Fusarium solani</name>
    <name type="common">Filamentous fungus</name>
    <dbReference type="NCBI Taxonomy" id="169388"/>
    <lineage>
        <taxon>Eukaryota</taxon>
        <taxon>Fungi</taxon>
        <taxon>Dikarya</taxon>
        <taxon>Ascomycota</taxon>
        <taxon>Pezizomycotina</taxon>
        <taxon>Sordariomycetes</taxon>
        <taxon>Hypocreomycetidae</taxon>
        <taxon>Hypocreales</taxon>
        <taxon>Nectriaceae</taxon>
        <taxon>Fusarium</taxon>
        <taxon>Fusarium solani species complex</taxon>
    </lineage>
</organism>
<dbReference type="AlphaFoldDB" id="A0A9P9G8X4"/>
<feature type="compositionally biased region" description="Polar residues" evidence="1">
    <location>
        <begin position="24"/>
        <end position="37"/>
    </location>
</feature>
<evidence type="ECO:0000313" key="2">
    <source>
        <dbReference type="EMBL" id="KAH7234185.1"/>
    </source>
</evidence>
<comment type="caution">
    <text evidence="2">The sequence shown here is derived from an EMBL/GenBank/DDBJ whole genome shotgun (WGS) entry which is preliminary data.</text>
</comment>
<dbReference type="OrthoDB" id="10409498at2759"/>
<sequence>MVPGDGKRARQTALGNKIARQKHPTSFNNGPSWSFDISTRVPRPIIPVRHGVLDLRSQPGRKKKEEDTLGQHDDPPNEADDGLPSEEMAPLGHTRHDMGRTDVFSNVMAPCRAMPILWSAISISDRHDPKEEIPAHSAWGGGGALWYSSPRLAFLLVFYLLVPVAALEGSARFRITVLLFRKMERGGGKHPLRLGLRHRKAERPIGSRTNERFTTLQRLPTVQEAMPGYRGLCQDPGQKGGVGGFA</sequence>
<feature type="region of interest" description="Disordered" evidence="1">
    <location>
        <begin position="1"/>
        <end position="97"/>
    </location>
</feature>
<reference evidence="2" key="1">
    <citation type="journal article" date="2021" name="Nat. Commun.">
        <title>Genetic determinants of endophytism in the Arabidopsis root mycobiome.</title>
        <authorList>
            <person name="Mesny F."/>
            <person name="Miyauchi S."/>
            <person name="Thiergart T."/>
            <person name="Pickel B."/>
            <person name="Atanasova L."/>
            <person name="Karlsson M."/>
            <person name="Huettel B."/>
            <person name="Barry K.W."/>
            <person name="Haridas S."/>
            <person name="Chen C."/>
            <person name="Bauer D."/>
            <person name="Andreopoulos W."/>
            <person name="Pangilinan J."/>
            <person name="LaButti K."/>
            <person name="Riley R."/>
            <person name="Lipzen A."/>
            <person name="Clum A."/>
            <person name="Drula E."/>
            <person name="Henrissat B."/>
            <person name="Kohler A."/>
            <person name="Grigoriev I.V."/>
            <person name="Martin F.M."/>
            <person name="Hacquard S."/>
        </authorList>
    </citation>
    <scope>NUCLEOTIDE SEQUENCE</scope>
    <source>
        <strain evidence="2">FSSC 5 MPI-SDFR-AT-0091</strain>
    </source>
</reference>
<keyword evidence="3" id="KW-1185">Reference proteome</keyword>
<protein>
    <submittedName>
        <fullName evidence="2">Uncharacterized protein</fullName>
    </submittedName>
</protein>
<dbReference type="EMBL" id="JAGTJS010000027">
    <property type="protein sequence ID" value="KAH7234185.1"/>
    <property type="molecule type" value="Genomic_DNA"/>
</dbReference>
<name>A0A9P9G8X4_FUSSL</name>
<evidence type="ECO:0000313" key="3">
    <source>
        <dbReference type="Proteomes" id="UP000736672"/>
    </source>
</evidence>
<dbReference type="Proteomes" id="UP000736672">
    <property type="component" value="Unassembled WGS sequence"/>
</dbReference>
<evidence type="ECO:0000256" key="1">
    <source>
        <dbReference type="SAM" id="MobiDB-lite"/>
    </source>
</evidence>
<gene>
    <name evidence="2" type="ORF">B0J15DRAFT_156955</name>
</gene>
<feature type="compositionally biased region" description="Basic and acidic residues" evidence="1">
    <location>
        <begin position="63"/>
        <end position="75"/>
    </location>
</feature>
<proteinExistence type="predicted"/>